<dbReference type="Proteomes" id="UP000074866">
    <property type="component" value="Unassembled WGS sequence"/>
</dbReference>
<dbReference type="EMBL" id="LDRX01000015">
    <property type="protein sequence ID" value="KTS84485.1"/>
    <property type="molecule type" value="Genomic_DNA"/>
</dbReference>
<evidence type="ECO:0000313" key="2">
    <source>
        <dbReference type="Proteomes" id="UP000074866"/>
    </source>
</evidence>
<protein>
    <submittedName>
        <fullName evidence="1">DNA replication protein</fullName>
    </submittedName>
</protein>
<proteinExistence type="predicted"/>
<reference evidence="1 2" key="1">
    <citation type="journal article" date="2016" name="Front. Microbiol.">
        <title>Genomic Resource of Rice Seed Associated Bacteria.</title>
        <authorList>
            <person name="Midha S."/>
            <person name="Bansal K."/>
            <person name="Sharma S."/>
            <person name="Kumar N."/>
            <person name="Patil P.P."/>
            <person name="Chaudhry V."/>
            <person name="Patil P.B."/>
        </authorList>
    </citation>
    <scope>NUCLEOTIDE SEQUENCE [LARGE SCALE GENOMIC DNA]</scope>
    <source>
        <strain evidence="1 2">NS115</strain>
    </source>
</reference>
<accession>A0ACC5A0T2</accession>
<sequence>MLAGQCKKAGDPDHCNDLCYPYLKMHGESGKGGILGLADVPSDYSRQLASSLPFKAENPEAFAIVEAYCKNIIENVDKGVGFYFYSIPNRDNPKGTGTGKTTASAAIINEYVVSRVVQQMKQLRTIDKRPALFVRASKFQNVFNSQFRGTPDMQQDASRKYYGLKENMISVDLLVIDDIGVREATPAFLSEMFEIIDERSSERRATIFSSNVPLSDLHKLLDERIASRIDGMTAQISFSGKDNRKGGMFA</sequence>
<comment type="caution">
    <text evidence="1">The sequence shown here is derived from an EMBL/GenBank/DDBJ whole genome shotgun (WGS) entry which is preliminary data.</text>
</comment>
<evidence type="ECO:0000313" key="1">
    <source>
        <dbReference type="EMBL" id="KTS84485.1"/>
    </source>
</evidence>
<keyword evidence="2" id="KW-1185">Reference proteome</keyword>
<name>A0ACC5A0T2_9BACL</name>
<gene>
    <name evidence="1" type="ORF">NS115_03580</name>
</gene>
<organism evidence="1 2">
    <name type="scientific">Paenibacillus jamilae</name>
    <dbReference type="NCBI Taxonomy" id="114136"/>
    <lineage>
        <taxon>Bacteria</taxon>
        <taxon>Bacillati</taxon>
        <taxon>Bacillota</taxon>
        <taxon>Bacilli</taxon>
        <taxon>Bacillales</taxon>
        <taxon>Paenibacillaceae</taxon>
        <taxon>Paenibacillus</taxon>
    </lineage>
</organism>